<dbReference type="PROSITE" id="PS50082">
    <property type="entry name" value="WD_REPEATS_2"/>
    <property type="match status" value="2"/>
</dbReference>
<keyword evidence="3" id="KW-0805">Transcription regulation</keyword>
<evidence type="ECO:0000256" key="1">
    <source>
        <dbReference type="ARBA" id="ARBA00004123"/>
    </source>
</evidence>
<evidence type="ECO:0000256" key="6">
    <source>
        <dbReference type="ARBA" id="ARBA00023242"/>
    </source>
</evidence>
<keyword evidence="9" id="KW-1185">Reference proteome</keyword>
<evidence type="ECO:0000313" key="9">
    <source>
        <dbReference type="Proteomes" id="UP000093000"/>
    </source>
</evidence>
<dbReference type="PRINTS" id="PR00320">
    <property type="entry name" value="GPROTEINBRPT"/>
</dbReference>
<evidence type="ECO:0000256" key="3">
    <source>
        <dbReference type="ARBA" id="ARBA00022472"/>
    </source>
</evidence>
<gene>
    <name evidence="8" type="primary">wdr82</name>
    <name evidence="8" type="ORF">A0J61_10543</name>
</gene>
<comment type="subcellular location">
    <subcellularLocation>
        <location evidence="1">Nucleus</location>
    </subcellularLocation>
</comment>
<dbReference type="PANTHER" id="PTHR19861">
    <property type="entry name" value="WD40 REPEAT PROTEIN SWD2"/>
    <property type="match status" value="1"/>
</dbReference>
<dbReference type="InterPro" id="IPR015943">
    <property type="entry name" value="WD40/YVTN_repeat-like_dom_sf"/>
</dbReference>
<dbReference type="Pfam" id="PF00400">
    <property type="entry name" value="WD40"/>
    <property type="match status" value="3"/>
</dbReference>
<dbReference type="GO" id="GO:0006353">
    <property type="term" value="P:DNA-templated transcription termination"/>
    <property type="evidence" value="ECO:0007669"/>
    <property type="project" value="UniProtKB-KW"/>
</dbReference>
<evidence type="ECO:0000256" key="2">
    <source>
        <dbReference type="ARBA" id="ARBA00005616"/>
    </source>
</evidence>
<dbReference type="InterPro" id="IPR036322">
    <property type="entry name" value="WD40_repeat_dom_sf"/>
</dbReference>
<dbReference type="SUPFAM" id="SSF50978">
    <property type="entry name" value="WD40 repeat-like"/>
    <property type="match status" value="1"/>
</dbReference>
<protein>
    <submittedName>
        <fullName evidence="8">WD repeat-containing protein 82</fullName>
    </submittedName>
</protein>
<dbReference type="STRING" id="101091.A0A1C7MXB5"/>
<evidence type="ECO:0000256" key="5">
    <source>
        <dbReference type="ARBA" id="ARBA00022737"/>
    </source>
</evidence>
<keyword evidence="5" id="KW-0677">Repeat</keyword>
<dbReference type="InterPro" id="IPR020472">
    <property type="entry name" value="WD40_PAC1"/>
</dbReference>
<dbReference type="EMBL" id="LUGH01001228">
    <property type="protein sequence ID" value="OBZ81408.1"/>
    <property type="molecule type" value="Genomic_DNA"/>
</dbReference>
<dbReference type="SMART" id="SM00320">
    <property type="entry name" value="WD40"/>
    <property type="match status" value="5"/>
</dbReference>
<evidence type="ECO:0000256" key="4">
    <source>
        <dbReference type="ARBA" id="ARBA00022574"/>
    </source>
</evidence>
<evidence type="ECO:0000313" key="8">
    <source>
        <dbReference type="EMBL" id="OBZ81408.1"/>
    </source>
</evidence>
<sequence length="323" mass="36417">MTSRRIELSRDILSNLKASKVFAESSKPLNSISFSDTGEYCVTAGQDDSLNIYNCKEGKQKYGVTLARFTHHKNNVIYASTKEDDTLRYLSIHDNKYIRYFRGHKKRVTAVEMSPIDDTLMTSSLDHTVRLWDLRSSTCQGVLHGEGKTLVAFDPQGLVFAIATNNDTVRVYDCREYLNGPFAVWPIQDPQNYYPPVEWTSLKFTSDGKKIIITTVSDTIYVIDAFEGTLLQRFVGHAGPNSPSTCGEEVCITPDAKYLMAGGRDSYLRIWDLNADPHIMDQQPFVTLQTPHQHEIRMMGHNPMNAMCVTGSNELVSLLLLLC</sequence>
<dbReference type="GO" id="GO:0048188">
    <property type="term" value="C:Set1C/COMPASS complex"/>
    <property type="evidence" value="ECO:0007669"/>
    <property type="project" value="TreeGrafter"/>
</dbReference>
<comment type="similarity">
    <text evidence="2">Belongs to the WD repeat SWD2 family.</text>
</comment>
<feature type="repeat" description="WD" evidence="7">
    <location>
        <begin position="101"/>
        <end position="142"/>
    </location>
</feature>
<evidence type="ECO:0000256" key="7">
    <source>
        <dbReference type="PROSITE-ProRule" id="PRU00221"/>
    </source>
</evidence>
<keyword evidence="3" id="KW-0806">Transcription termination</keyword>
<dbReference type="GO" id="GO:0003682">
    <property type="term" value="F:chromatin binding"/>
    <property type="evidence" value="ECO:0007669"/>
    <property type="project" value="TreeGrafter"/>
</dbReference>
<dbReference type="Proteomes" id="UP000093000">
    <property type="component" value="Unassembled WGS sequence"/>
</dbReference>
<dbReference type="InterPro" id="IPR019775">
    <property type="entry name" value="WD40_repeat_CS"/>
</dbReference>
<feature type="repeat" description="WD" evidence="7">
    <location>
        <begin position="250"/>
        <end position="281"/>
    </location>
</feature>
<accession>A0A1C7MXB5</accession>
<dbReference type="FunCoup" id="A0A1C7MXB5">
    <property type="interactions" value="709"/>
</dbReference>
<dbReference type="PROSITE" id="PS00678">
    <property type="entry name" value="WD_REPEATS_1"/>
    <property type="match status" value="2"/>
</dbReference>
<keyword evidence="4 7" id="KW-0853">WD repeat</keyword>
<dbReference type="OrthoDB" id="27537at2759"/>
<dbReference type="InterPro" id="IPR001680">
    <property type="entry name" value="WD40_rpt"/>
</dbReference>
<keyword evidence="6" id="KW-0539">Nucleus</keyword>
<dbReference type="PANTHER" id="PTHR19861:SF0">
    <property type="entry name" value="WD REPEAT-CONTAINING PROTEIN 82"/>
    <property type="match status" value="1"/>
</dbReference>
<reference evidence="8 9" key="1">
    <citation type="submission" date="2016-03" db="EMBL/GenBank/DDBJ databases">
        <title>Choanephora cucurbitarum.</title>
        <authorList>
            <person name="Min B."/>
            <person name="Park H."/>
            <person name="Park J.-H."/>
            <person name="Shin H.-D."/>
            <person name="Choi I.-G."/>
        </authorList>
    </citation>
    <scope>NUCLEOTIDE SEQUENCE [LARGE SCALE GENOMIC DNA]</scope>
    <source>
        <strain evidence="8 9">KUS-F28377</strain>
    </source>
</reference>
<dbReference type="InterPro" id="IPR037867">
    <property type="entry name" value="Swd2/WDR82"/>
</dbReference>
<name>A0A1C7MXB5_9FUNG</name>
<keyword evidence="3" id="KW-0804">Transcription</keyword>
<dbReference type="InParanoid" id="A0A1C7MXB5"/>
<comment type="caution">
    <text evidence="8">The sequence shown here is derived from an EMBL/GenBank/DDBJ whole genome shotgun (WGS) entry which is preliminary data.</text>
</comment>
<proteinExistence type="inferred from homology"/>
<dbReference type="AlphaFoldDB" id="A0A1C7MXB5"/>
<dbReference type="PROSITE" id="PS50294">
    <property type="entry name" value="WD_REPEATS_REGION"/>
    <property type="match status" value="1"/>
</dbReference>
<dbReference type="Gene3D" id="2.130.10.10">
    <property type="entry name" value="YVTN repeat-like/Quinoprotein amine dehydrogenase"/>
    <property type="match status" value="1"/>
</dbReference>
<organism evidence="8 9">
    <name type="scientific">Choanephora cucurbitarum</name>
    <dbReference type="NCBI Taxonomy" id="101091"/>
    <lineage>
        <taxon>Eukaryota</taxon>
        <taxon>Fungi</taxon>
        <taxon>Fungi incertae sedis</taxon>
        <taxon>Mucoromycota</taxon>
        <taxon>Mucoromycotina</taxon>
        <taxon>Mucoromycetes</taxon>
        <taxon>Mucorales</taxon>
        <taxon>Mucorineae</taxon>
        <taxon>Choanephoraceae</taxon>
        <taxon>Choanephoroideae</taxon>
        <taxon>Choanephora</taxon>
    </lineage>
</organism>